<feature type="binding site" evidence="9">
    <location>
        <position position="123"/>
    </location>
    <ligand>
        <name>Zn(2+)</name>
        <dbReference type="ChEBI" id="CHEBI:29105"/>
    </ligand>
</feature>
<evidence type="ECO:0000256" key="1">
    <source>
        <dbReference type="ARBA" id="ARBA00006217"/>
    </source>
</evidence>
<dbReference type="EC" id="4.2.1.1" evidence="2 10"/>
<dbReference type="SUPFAM" id="SSF53056">
    <property type="entry name" value="beta-carbonic anhydrase, cab"/>
    <property type="match status" value="1"/>
</dbReference>
<evidence type="ECO:0000256" key="3">
    <source>
        <dbReference type="ARBA" id="ARBA00014628"/>
    </source>
</evidence>
<feature type="binding site" evidence="9">
    <location>
        <position position="67"/>
    </location>
    <ligand>
        <name>Zn(2+)</name>
        <dbReference type="ChEBI" id="CHEBI:29105"/>
    </ligand>
</feature>
<dbReference type="GO" id="GO:0008270">
    <property type="term" value="F:zinc ion binding"/>
    <property type="evidence" value="ECO:0007669"/>
    <property type="project" value="UniProtKB-UniRule"/>
</dbReference>
<dbReference type="PROSITE" id="PS00704">
    <property type="entry name" value="PROK_CO2_ANHYDRASE_1"/>
    <property type="match status" value="1"/>
</dbReference>
<keyword evidence="4 9" id="KW-0479">Metal-binding</keyword>
<gene>
    <name evidence="11" type="ORF">BCR42DRAFT_411985</name>
</gene>
<evidence type="ECO:0000313" key="12">
    <source>
        <dbReference type="Proteomes" id="UP000193560"/>
    </source>
</evidence>
<evidence type="ECO:0000256" key="7">
    <source>
        <dbReference type="ARBA" id="ARBA00031969"/>
    </source>
</evidence>
<dbReference type="GO" id="GO:0015976">
    <property type="term" value="P:carbon utilization"/>
    <property type="evidence" value="ECO:0007669"/>
    <property type="project" value="InterPro"/>
</dbReference>
<dbReference type="EMBL" id="MCGE01000008">
    <property type="protein sequence ID" value="ORZ18984.1"/>
    <property type="molecule type" value="Genomic_DNA"/>
</dbReference>
<evidence type="ECO:0000256" key="2">
    <source>
        <dbReference type="ARBA" id="ARBA00012925"/>
    </source>
</evidence>
<evidence type="ECO:0000256" key="9">
    <source>
        <dbReference type="PIRSR" id="PIRSR601765-1"/>
    </source>
</evidence>
<evidence type="ECO:0000256" key="8">
    <source>
        <dbReference type="ARBA" id="ARBA00048348"/>
    </source>
</evidence>
<sequence>MLHSIESPPSPTPGCNVEHEKFDPSDTTLDLLLKKNHAWAKNVTDQDPDFFKTMALGQTPKILWIGCSDSRVPANQVLQLGPGEIFVHRNIANVVSHTDMSCLSVLQYSIEVLKVEHVIVCGHYNCGGVAAAYSRKQAGLIDNWLRSIKDVYSLNEEDVNKEHDETQRLRRLVEHNAIHSAQNVCYSTIIQDAWKRGQKLTVHAWVHDIADGMARKLNFQASCPDDMESIYIM</sequence>
<feature type="binding site" evidence="9">
    <location>
        <position position="126"/>
    </location>
    <ligand>
        <name>Zn(2+)</name>
        <dbReference type="ChEBI" id="CHEBI:29105"/>
    </ligand>
</feature>
<dbReference type="AlphaFoldDB" id="A0A1X2INY2"/>
<dbReference type="InterPro" id="IPR015892">
    <property type="entry name" value="Carbonic_anhydrase_CS"/>
</dbReference>
<accession>A0A1X2INY2</accession>
<dbReference type="STRING" id="90262.A0A1X2INY2"/>
<evidence type="ECO:0000256" key="6">
    <source>
        <dbReference type="ARBA" id="ARBA00023239"/>
    </source>
</evidence>
<keyword evidence="12" id="KW-1185">Reference proteome</keyword>
<evidence type="ECO:0000256" key="4">
    <source>
        <dbReference type="ARBA" id="ARBA00022723"/>
    </source>
</evidence>
<dbReference type="Proteomes" id="UP000193560">
    <property type="component" value="Unassembled WGS sequence"/>
</dbReference>
<comment type="caution">
    <text evidence="11">The sequence shown here is derived from an EMBL/GenBank/DDBJ whole genome shotgun (WGS) entry which is preliminary data.</text>
</comment>
<comment type="similarity">
    <text evidence="1 10">Belongs to the beta-class carbonic anhydrase family.</text>
</comment>
<dbReference type="CDD" id="cd00883">
    <property type="entry name" value="beta_CA_cladeA"/>
    <property type="match status" value="1"/>
</dbReference>
<organism evidence="11 12">
    <name type="scientific">Absidia repens</name>
    <dbReference type="NCBI Taxonomy" id="90262"/>
    <lineage>
        <taxon>Eukaryota</taxon>
        <taxon>Fungi</taxon>
        <taxon>Fungi incertae sedis</taxon>
        <taxon>Mucoromycota</taxon>
        <taxon>Mucoromycotina</taxon>
        <taxon>Mucoromycetes</taxon>
        <taxon>Mucorales</taxon>
        <taxon>Cunninghamellaceae</taxon>
        <taxon>Absidia</taxon>
    </lineage>
</organism>
<dbReference type="PANTHER" id="PTHR11002:SF76">
    <property type="entry name" value="CARBONIC ANHYDRASE"/>
    <property type="match status" value="1"/>
</dbReference>
<dbReference type="Gene3D" id="3.40.1050.10">
    <property type="entry name" value="Carbonic anhydrase"/>
    <property type="match status" value="1"/>
</dbReference>
<evidence type="ECO:0000313" key="11">
    <source>
        <dbReference type="EMBL" id="ORZ18984.1"/>
    </source>
</evidence>
<dbReference type="InterPro" id="IPR001765">
    <property type="entry name" value="Carbonic_anhydrase"/>
</dbReference>
<protein>
    <recommendedName>
        <fullName evidence="3 10">Carbonic anhydrase</fullName>
        <ecNumber evidence="2 10">4.2.1.1</ecNumber>
    </recommendedName>
    <alternativeName>
        <fullName evidence="7 10">Carbonate dehydratase</fullName>
    </alternativeName>
</protein>
<comment type="cofactor">
    <cofactor evidence="9">
        <name>Zn(2+)</name>
        <dbReference type="ChEBI" id="CHEBI:29105"/>
    </cofactor>
    <text evidence="9">Binds 1 zinc ion per subunit.</text>
</comment>
<dbReference type="OrthoDB" id="10248475at2759"/>
<evidence type="ECO:0000256" key="5">
    <source>
        <dbReference type="ARBA" id="ARBA00022833"/>
    </source>
</evidence>
<comment type="function">
    <text evidence="10">Reversible hydration of carbon dioxide.</text>
</comment>
<dbReference type="PANTHER" id="PTHR11002">
    <property type="entry name" value="CARBONIC ANHYDRASE"/>
    <property type="match status" value="1"/>
</dbReference>
<dbReference type="Pfam" id="PF00484">
    <property type="entry name" value="Pro_CA"/>
    <property type="match status" value="1"/>
</dbReference>
<dbReference type="SMART" id="SM00947">
    <property type="entry name" value="Pro_CA"/>
    <property type="match status" value="1"/>
</dbReference>
<name>A0A1X2INY2_9FUNG</name>
<evidence type="ECO:0000256" key="10">
    <source>
        <dbReference type="RuleBase" id="RU003956"/>
    </source>
</evidence>
<dbReference type="InterPro" id="IPR036874">
    <property type="entry name" value="Carbonic_anhydrase_sf"/>
</dbReference>
<dbReference type="GO" id="GO:0004089">
    <property type="term" value="F:carbonate dehydratase activity"/>
    <property type="evidence" value="ECO:0007669"/>
    <property type="project" value="UniProtKB-UniRule"/>
</dbReference>
<proteinExistence type="inferred from homology"/>
<keyword evidence="5 9" id="KW-0862">Zinc</keyword>
<comment type="catalytic activity">
    <reaction evidence="8 10">
        <text>hydrogencarbonate + H(+) = CO2 + H2O</text>
        <dbReference type="Rhea" id="RHEA:10748"/>
        <dbReference type="ChEBI" id="CHEBI:15377"/>
        <dbReference type="ChEBI" id="CHEBI:15378"/>
        <dbReference type="ChEBI" id="CHEBI:16526"/>
        <dbReference type="ChEBI" id="CHEBI:17544"/>
        <dbReference type="EC" id="4.2.1.1"/>
    </reaction>
</comment>
<dbReference type="FunFam" id="3.40.1050.10:FF:000001">
    <property type="entry name" value="Carbonic anhydrase"/>
    <property type="match status" value="1"/>
</dbReference>
<keyword evidence="6 10" id="KW-0456">Lyase</keyword>
<reference evidence="11 12" key="1">
    <citation type="submission" date="2016-07" db="EMBL/GenBank/DDBJ databases">
        <title>Pervasive Adenine N6-methylation of Active Genes in Fungi.</title>
        <authorList>
            <consortium name="DOE Joint Genome Institute"/>
            <person name="Mondo S.J."/>
            <person name="Dannebaum R.O."/>
            <person name="Kuo R.C."/>
            <person name="Labutti K."/>
            <person name="Haridas S."/>
            <person name="Kuo A."/>
            <person name="Salamov A."/>
            <person name="Ahrendt S.R."/>
            <person name="Lipzen A."/>
            <person name="Sullivan W."/>
            <person name="Andreopoulos W.B."/>
            <person name="Clum A."/>
            <person name="Lindquist E."/>
            <person name="Daum C."/>
            <person name="Ramamoorthy G.K."/>
            <person name="Gryganskyi A."/>
            <person name="Culley D."/>
            <person name="Magnuson J.K."/>
            <person name="James T.Y."/>
            <person name="O'Malley M.A."/>
            <person name="Stajich J.E."/>
            <person name="Spatafora J.W."/>
            <person name="Visel A."/>
            <person name="Grigoriev I.V."/>
        </authorList>
    </citation>
    <scope>NUCLEOTIDE SEQUENCE [LARGE SCALE GENOMIC DNA]</scope>
    <source>
        <strain evidence="11 12">NRRL 1336</strain>
    </source>
</reference>
<feature type="binding site" evidence="9">
    <location>
        <position position="69"/>
    </location>
    <ligand>
        <name>Zn(2+)</name>
        <dbReference type="ChEBI" id="CHEBI:29105"/>
    </ligand>
</feature>